<accession>U2L6M6</accession>
<comment type="caution">
    <text evidence="2">The sequence shown here is derived from an EMBL/GenBank/DDBJ whole genome shotgun (WGS) entry which is preliminary data.</text>
</comment>
<dbReference type="InterPro" id="IPR041268">
    <property type="entry name" value="HU-CCDC81_bac_2"/>
</dbReference>
<keyword evidence="2" id="KW-0131">Cell cycle</keyword>
<keyword evidence="2" id="KW-0132">Cell division</keyword>
<organism evidence="2 3">
    <name type="scientific">Hoylesella pleuritidis F0068</name>
    <dbReference type="NCBI Taxonomy" id="1081904"/>
    <lineage>
        <taxon>Bacteria</taxon>
        <taxon>Pseudomonadati</taxon>
        <taxon>Bacteroidota</taxon>
        <taxon>Bacteroidia</taxon>
        <taxon>Bacteroidales</taxon>
        <taxon>Prevotellaceae</taxon>
        <taxon>Hoylesella</taxon>
    </lineage>
</organism>
<dbReference type="EMBL" id="AWET01000040">
    <property type="protein sequence ID" value="ERK00016.1"/>
    <property type="molecule type" value="Genomic_DNA"/>
</dbReference>
<proteinExistence type="predicted"/>
<reference evidence="2 3" key="1">
    <citation type="submission" date="2013-08" db="EMBL/GenBank/DDBJ databases">
        <authorList>
            <person name="Durkin A.S."/>
            <person name="Haft D.R."/>
            <person name="McCorrison J."/>
            <person name="Torralba M."/>
            <person name="Gillis M."/>
            <person name="Haft D.H."/>
            <person name="Methe B."/>
            <person name="Sutton G."/>
            <person name="Nelson K.E."/>
        </authorList>
    </citation>
    <scope>NUCLEOTIDE SEQUENCE [LARGE SCALE GENOMIC DNA]</scope>
    <source>
        <strain evidence="2 3">F0068</strain>
    </source>
</reference>
<keyword evidence="3" id="KW-1185">Reference proteome</keyword>
<dbReference type="InterPro" id="IPR007730">
    <property type="entry name" value="SPOR-like_dom"/>
</dbReference>
<dbReference type="Pfam" id="PF18174">
    <property type="entry name" value="HU-CCDC81_bac_1"/>
    <property type="match status" value="1"/>
</dbReference>
<dbReference type="GO" id="GO:0042834">
    <property type="term" value="F:peptidoglycan binding"/>
    <property type="evidence" value="ECO:0007669"/>
    <property type="project" value="InterPro"/>
</dbReference>
<protein>
    <submittedName>
        <fullName evidence="2">Sporulation and cell division repeat protein</fullName>
    </submittedName>
</protein>
<dbReference type="SUPFAM" id="SSF110997">
    <property type="entry name" value="Sporulation related repeat"/>
    <property type="match status" value="1"/>
</dbReference>
<gene>
    <name evidence="2" type="ORF">HMPREF1218_1592</name>
</gene>
<dbReference type="InterPro" id="IPR040495">
    <property type="entry name" value="HU-CCDC81_bac_1"/>
</dbReference>
<dbReference type="Pfam" id="PF18175">
    <property type="entry name" value="HU-CCDC81_bac_2"/>
    <property type="match status" value="1"/>
</dbReference>
<dbReference type="RefSeq" id="WP_021584366.1">
    <property type="nucleotide sequence ID" value="NZ_AWET01000040.1"/>
</dbReference>
<dbReference type="Proteomes" id="UP000016600">
    <property type="component" value="Unassembled WGS sequence"/>
</dbReference>
<dbReference type="GO" id="GO:0051301">
    <property type="term" value="P:cell division"/>
    <property type="evidence" value="ECO:0007669"/>
    <property type="project" value="UniProtKB-KW"/>
</dbReference>
<dbReference type="InterPro" id="IPR036680">
    <property type="entry name" value="SPOR-like_sf"/>
</dbReference>
<evidence type="ECO:0000259" key="1">
    <source>
        <dbReference type="PROSITE" id="PS51724"/>
    </source>
</evidence>
<dbReference type="PROSITE" id="PS51724">
    <property type="entry name" value="SPOR"/>
    <property type="match status" value="1"/>
</dbReference>
<evidence type="ECO:0000313" key="2">
    <source>
        <dbReference type="EMBL" id="ERK00016.1"/>
    </source>
</evidence>
<dbReference type="AlphaFoldDB" id="U2L6M6"/>
<sequence>MIELERHIEILLLSNDCVIVPGFGGFTAHHVEARYAETEQLFLPPLRTLGFNPQLTMNDSLLALSYVEAYDISYPEALRRIENDVCEMKQRLNEEGHYELNYIGTICLNEEGHYEFEPSEAGILTPDLYGLSSFEFPILTSSLSIVSPKAVTEETKDIETTSESAEIERPITVSAQVVELRSQTKKTSTSESQATDNETEKTVSIRISVLRDLAIAVCVVLAFLLFPTRLSNDANQIMQTSKIDTGLLYRIMPKDITTGQVPIRLTKPESQTLQTEMAARKTQKLTEESVETERESPYYSIILASRVTRKNARIYVDQLHRDGYKEAAVLYRNKGAKVIFGQFETENEAYTVLKKLHRHSEFAEAWVMFIK</sequence>
<dbReference type="PATRIC" id="fig|1081904.3.peg.1815"/>
<feature type="domain" description="SPOR" evidence="1">
    <location>
        <begin position="293"/>
        <end position="369"/>
    </location>
</feature>
<dbReference type="Gene3D" id="3.30.70.1070">
    <property type="entry name" value="Sporulation related repeat"/>
    <property type="match status" value="1"/>
</dbReference>
<name>U2L6M6_9BACT</name>
<dbReference type="Pfam" id="PF05036">
    <property type="entry name" value="SPOR"/>
    <property type="match status" value="1"/>
</dbReference>
<evidence type="ECO:0000313" key="3">
    <source>
        <dbReference type="Proteomes" id="UP000016600"/>
    </source>
</evidence>